<sequence length="424" mass="46949">MISLHRKFIATATLFFIIFLLPFKTYATSATDNSLPLYVLESAASREAIEQLPSSAISAELAVLLAEPTTEEIALLSVNLDAVAEKNEVMSITLPDRQEVHFVKEQFKISSEGRPLWIGAPPSDRKRRFPSPGEVKMDPLDTLFIQRYPDHIRAEIRLAGQAYRLEPVGAGLHALIKVHQAQTTCEPVTNDTQAKAAPAPVKAGASHSTITYLIVSTDEARRTPLLEERIANSLTFAQQFLDNSGVDITFTQAGYYEATYTERNKTKAQVFRDFRFSDTPIGKLVLAEREKAHADIVLVVAGLVDGTHYQESRKESAFAIVKANALAEEIIHQVGHVMGVDHTWKEGDIILDPPYQFAYLMPFAGGSNGTATLMGQYDTCGGCGIGMVFSNPRKTYMGHPMGTVEHNDAVRRLNEQREEVESYY</sequence>
<gene>
    <name evidence="1" type="ORF">K7K07_10485</name>
</gene>
<organism evidence="1 2">
    <name type="scientific">Pseudomonas soli</name>
    <dbReference type="NCBI Taxonomy" id="1306993"/>
    <lineage>
        <taxon>Bacteria</taxon>
        <taxon>Pseudomonadati</taxon>
        <taxon>Pseudomonadota</taxon>
        <taxon>Gammaproteobacteria</taxon>
        <taxon>Pseudomonadales</taxon>
        <taxon>Pseudomonadaceae</taxon>
        <taxon>Pseudomonas</taxon>
    </lineage>
</organism>
<evidence type="ECO:0000313" key="1">
    <source>
        <dbReference type="EMBL" id="UXZ47398.1"/>
    </source>
</evidence>
<dbReference type="AlphaFoldDB" id="A0AAJ5MQ96"/>
<evidence type="ECO:0008006" key="3">
    <source>
        <dbReference type="Google" id="ProtNLM"/>
    </source>
</evidence>
<protein>
    <recommendedName>
        <fullName evidence="3">Metallo-peptidase family M12B Reprolysin-like</fullName>
    </recommendedName>
</protein>
<reference evidence="1" key="1">
    <citation type="submission" date="2021-08" db="EMBL/GenBank/DDBJ databases">
        <authorList>
            <person name="Yaryura P.M."/>
            <person name="Bianco M.I."/>
            <person name="Morais C."/>
            <person name="Setubal J.C."/>
        </authorList>
    </citation>
    <scope>NUCLEOTIDE SEQUENCE</scope>
    <source>
        <strain evidence="1">AP1</strain>
    </source>
</reference>
<name>A0AAJ5MQ96_9PSED</name>
<dbReference type="Proteomes" id="UP001209279">
    <property type="component" value="Chromosome"/>
</dbReference>
<evidence type="ECO:0000313" key="2">
    <source>
        <dbReference type="Proteomes" id="UP001209279"/>
    </source>
</evidence>
<accession>A0AAJ5MQ96</accession>
<dbReference type="RefSeq" id="WP_263160289.1">
    <property type="nucleotide sequence ID" value="NZ_CP083803.1"/>
</dbReference>
<dbReference type="EMBL" id="CP083803">
    <property type="protein sequence ID" value="UXZ47398.1"/>
    <property type="molecule type" value="Genomic_DNA"/>
</dbReference>
<proteinExistence type="predicted"/>